<dbReference type="InterPro" id="IPR001509">
    <property type="entry name" value="Epimerase_deHydtase"/>
</dbReference>
<dbReference type="Gene3D" id="3.90.25.10">
    <property type="entry name" value="UDP-galactose 4-epimerase, domain 1"/>
    <property type="match status" value="1"/>
</dbReference>
<comment type="caution">
    <text evidence="11">The sequence shown here is derived from an EMBL/GenBank/DDBJ whole genome shotgun (WGS) entry which is preliminary data.</text>
</comment>
<feature type="site" description="Important for catalytic activity" evidence="9">
    <location>
        <position position="110"/>
    </location>
</feature>
<keyword evidence="7 9" id="KW-0511">Multifunctional enzyme</keyword>
<dbReference type="FunFam" id="3.40.50.720:FF:000101">
    <property type="entry name" value="GDP-L-fucose synthase"/>
    <property type="match status" value="1"/>
</dbReference>
<feature type="binding site" evidence="9">
    <location>
        <begin position="164"/>
        <end position="167"/>
    </location>
    <ligand>
        <name>NADP(+)</name>
        <dbReference type="ChEBI" id="CHEBI:58349"/>
    </ligand>
</feature>
<dbReference type="PANTHER" id="PTHR43238:SF1">
    <property type="entry name" value="GDP-L-FUCOSE SYNTHASE"/>
    <property type="match status" value="1"/>
</dbReference>
<evidence type="ECO:0000259" key="10">
    <source>
        <dbReference type="Pfam" id="PF01370"/>
    </source>
</evidence>
<evidence type="ECO:0000256" key="3">
    <source>
        <dbReference type="ARBA" id="ARBA00012371"/>
    </source>
</evidence>
<evidence type="ECO:0000256" key="1">
    <source>
        <dbReference type="ARBA" id="ARBA00004883"/>
    </source>
</evidence>
<evidence type="ECO:0000256" key="5">
    <source>
        <dbReference type="ARBA" id="ARBA00023002"/>
    </source>
</evidence>
<dbReference type="EMBL" id="DRUZ01000121">
    <property type="protein sequence ID" value="HHS02896.1"/>
    <property type="molecule type" value="Genomic_DNA"/>
</dbReference>
<gene>
    <name evidence="9" type="primary">fcl</name>
    <name evidence="11" type="ORF">ENL71_10635</name>
</gene>
<feature type="binding site" evidence="9">
    <location>
        <position position="210"/>
    </location>
    <ligand>
        <name>substrate</name>
    </ligand>
</feature>
<dbReference type="InterPro" id="IPR036291">
    <property type="entry name" value="NAD(P)-bd_dom_sf"/>
</dbReference>
<comment type="pathway">
    <text evidence="1 9">Nucleotide-sugar biosynthesis; GDP-L-fucose biosynthesis via de novo pathway; GDP-L-fucose from GDP-alpha-D-mannose: step 2/2.</text>
</comment>
<evidence type="ECO:0000256" key="9">
    <source>
        <dbReference type="HAMAP-Rule" id="MF_00956"/>
    </source>
</evidence>
<feature type="binding site" evidence="9">
    <location>
        <position position="203"/>
    </location>
    <ligand>
        <name>substrate</name>
    </ligand>
</feature>
<feature type="binding site" evidence="9">
    <location>
        <begin position="11"/>
        <end position="17"/>
    </location>
    <ligand>
        <name>NADP(+)</name>
        <dbReference type="ChEBI" id="CHEBI:58349"/>
    </ligand>
</feature>
<dbReference type="CDD" id="cd05239">
    <property type="entry name" value="GDP_FS_SDR_e"/>
    <property type="match status" value="1"/>
</dbReference>
<comment type="similarity">
    <text evidence="2 9">Belongs to the NAD(P)-dependent epimerase/dehydratase family. Fucose synthase subfamily.</text>
</comment>
<accession>A0A7C5Z5T2</accession>
<feature type="binding site" evidence="9">
    <location>
        <position position="188"/>
    </location>
    <ligand>
        <name>substrate</name>
    </ligand>
</feature>
<feature type="binding site" evidence="9">
    <location>
        <begin position="106"/>
        <end position="109"/>
    </location>
    <ligand>
        <name>NADP(+)</name>
        <dbReference type="ChEBI" id="CHEBI:58349"/>
    </ligand>
</feature>
<evidence type="ECO:0000256" key="7">
    <source>
        <dbReference type="ARBA" id="ARBA00023268"/>
    </source>
</evidence>
<feature type="active site" description="Proton donor/acceptor" evidence="9">
    <location>
        <position position="137"/>
    </location>
</feature>
<keyword evidence="6 9" id="KW-0413">Isomerase</keyword>
<feature type="domain" description="NAD-dependent epimerase/dehydratase" evidence="10">
    <location>
        <begin position="7"/>
        <end position="237"/>
    </location>
</feature>
<evidence type="ECO:0000256" key="2">
    <source>
        <dbReference type="ARBA" id="ARBA00005959"/>
    </source>
</evidence>
<keyword evidence="4 9" id="KW-0521">NADP</keyword>
<organism evidence="11">
    <name type="scientific">Caldicellulosiruptor owensensis</name>
    <dbReference type="NCBI Taxonomy" id="55205"/>
    <lineage>
        <taxon>Bacteria</taxon>
        <taxon>Bacillati</taxon>
        <taxon>Bacillota</taxon>
        <taxon>Bacillota incertae sedis</taxon>
        <taxon>Caldicellulosiruptorales</taxon>
        <taxon>Caldicellulosiruptoraceae</taxon>
        <taxon>Caldicellulosiruptor</taxon>
    </lineage>
</organism>
<dbReference type="GO" id="GO:0016853">
    <property type="term" value="F:isomerase activity"/>
    <property type="evidence" value="ECO:0007669"/>
    <property type="project" value="UniProtKB-KW"/>
</dbReference>
<name>A0A7C5Z5T2_9FIRM</name>
<dbReference type="Gene3D" id="3.40.50.720">
    <property type="entry name" value="NAD(P)-binding Rossmann-like Domain"/>
    <property type="match status" value="1"/>
</dbReference>
<dbReference type="AlphaFoldDB" id="A0A7C5Z5T2"/>
<feature type="binding site" evidence="9">
    <location>
        <position position="141"/>
    </location>
    <ligand>
        <name>NADP(+)</name>
        <dbReference type="ChEBI" id="CHEBI:58349"/>
    </ligand>
</feature>
<feature type="site" description="Important for catalytic activity" evidence="9">
    <location>
        <position position="108"/>
    </location>
</feature>
<dbReference type="EC" id="1.1.1.271" evidence="3 9"/>
<evidence type="ECO:0000256" key="6">
    <source>
        <dbReference type="ARBA" id="ARBA00023235"/>
    </source>
</evidence>
<evidence type="ECO:0000256" key="8">
    <source>
        <dbReference type="ARBA" id="ARBA00051935"/>
    </source>
</evidence>
<feature type="binding site" evidence="9">
    <location>
        <position position="270"/>
    </location>
    <ligand>
        <name>substrate</name>
    </ligand>
</feature>
<dbReference type="GO" id="GO:0070401">
    <property type="term" value="F:NADP+ binding"/>
    <property type="evidence" value="ECO:0007669"/>
    <property type="project" value="UniProtKB-UniRule"/>
</dbReference>
<keyword evidence="5 9" id="KW-0560">Oxidoreductase</keyword>
<comment type="catalytic activity">
    <reaction evidence="8 9">
        <text>GDP-beta-L-fucose + NADP(+) = GDP-4-dehydro-alpha-D-rhamnose + NADPH + H(+)</text>
        <dbReference type="Rhea" id="RHEA:18885"/>
        <dbReference type="ChEBI" id="CHEBI:15378"/>
        <dbReference type="ChEBI" id="CHEBI:57273"/>
        <dbReference type="ChEBI" id="CHEBI:57783"/>
        <dbReference type="ChEBI" id="CHEBI:57964"/>
        <dbReference type="ChEBI" id="CHEBI:58349"/>
        <dbReference type="EC" id="1.1.1.271"/>
    </reaction>
</comment>
<dbReference type="GO" id="GO:0042351">
    <property type="term" value="P:'de novo' GDP-L-fucose biosynthetic process"/>
    <property type="evidence" value="ECO:0007669"/>
    <property type="project" value="UniProtKB-UniRule"/>
</dbReference>
<sequence>MEKSSKIFVAGHRGLVGSAIVRKLQKEGYTNLILKGREEVDLTRQEEVERFFEKERPEYVFLAAAKVGGIHANRTYPAEFIYQNLMIECNVIHSAYKYGVKKLLFLGSSCIYPRECPQPMKEEYLLSGYLESTNEAYAVAKIAGLKLCQYYKRQYGANFISCMPTNLYGPNDNFDLNTSHVIPALIRKFHEAKIQGNPYVEVWGTGKPLREFLHVDDLADACLFLMQNYDDEIWINVGSGEEVSIAELANMIKEIVGYRGEILFNPDMPDGTPRKLLDVSRLKGLGWEKKIKLFDGLRSTYEWYVENYS</sequence>
<dbReference type="HAMAP" id="MF_00956">
    <property type="entry name" value="GDP_fucose_synth"/>
    <property type="match status" value="1"/>
</dbReference>
<evidence type="ECO:0000256" key="4">
    <source>
        <dbReference type="ARBA" id="ARBA00022857"/>
    </source>
</evidence>
<comment type="function">
    <text evidence="9">Catalyzes the two-step NADP-dependent conversion of GDP-4-dehydro-6-deoxy-D-mannose to GDP-fucose, involving an epimerase and a reductase reaction.</text>
</comment>
<dbReference type="Pfam" id="PF01370">
    <property type="entry name" value="Epimerase"/>
    <property type="match status" value="1"/>
</dbReference>
<evidence type="ECO:0000313" key="11">
    <source>
        <dbReference type="EMBL" id="HHS02896.1"/>
    </source>
</evidence>
<dbReference type="UniPathway" id="UPA00128">
    <property type="reaction ID" value="UER00191"/>
</dbReference>
<dbReference type="PANTHER" id="PTHR43238">
    <property type="entry name" value="GDP-L-FUCOSE SYNTHASE"/>
    <property type="match status" value="1"/>
</dbReference>
<feature type="binding site" evidence="9">
    <location>
        <position position="180"/>
    </location>
    <ligand>
        <name>NADP(+)</name>
        <dbReference type="ChEBI" id="CHEBI:58349"/>
    </ligand>
</feature>
<proteinExistence type="inferred from homology"/>
<dbReference type="SUPFAM" id="SSF51735">
    <property type="entry name" value="NAD(P)-binding Rossmann-fold domains"/>
    <property type="match status" value="1"/>
</dbReference>
<dbReference type="GO" id="GO:0050577">
    <property type="term" value="F:GDP-L-fucose synthase activity"/>
    <property type="evidence" value="ECO:0007669"/>
    <property type="project" value="UniProtKB-UniRule"/>
</dbReference>
<reference evidence="11" key="1">
    <citation type="journal article" date="2020" name="mSystems">
        <title>Genome- and Community-Level Interaction Insights into Carbon Utilization and Element Cycling Functions of Hydrothermarchaeota in Hydrothermal Sediment.</title>
        <authorList>
            <person name="Zhou Z."/>
            <person name="Liu Y."/>
            <person name="Xu W."/>
            <person name="Pan J."/>
            <person name="Luo Z.H."/>
            <person name="Li M."/>
        </authorList>
    </citation>
    <scope>NUCLEOTIDE SEQUENCE [LARGE SCALE GENOMIC DNA]</scope>
    <source>
        <strain evidence="11">SpSt-102</strain>
    </source>
</reference>
<dbReference type="InterPro" id="IPR028614">
    <property type="entry name" value="GDP_fucose/colitose_synth"/>
</dbReference>
<protein>
    <recommendedName>
        <fullName evidence="3 9">GDP-L-fucose synthase</fullName>
        <ecNumber evidence="3 9">1.1.1.271</ecNumber>
    </recommendedName>
    <alternativeName>
        <fullName evidence="9">GDP-4-keto-6-deoxy-D-mannose-3,5-epimerase-4-reductase</fullName>
    </alternativeName>
</protein>